<evidence type="ECO:0000256" key="3">
    <source>
        <dbReference type="ARBA" id="ARBA00023274"/>
    </source>
</evidence>
<dbReference type="EMBL" id="MHKL01000028">
    <property type="protein sequence ID" value="OGY89065.1"/>
    <property type="molecule type" value="Genomic_DNA"/>
</dbReference>
<name>A0A1G2BJ14_9BACT</name>
<dbReference type="Pfam" id="PF01632">
    <property type="entry name" value="Ribosomal_L35p"/>
    <property type="match status" value="1"/>
</dbReference>
<evidence type="ECO:0000313" key="9">
    <source>
        <dbReference type="Proteomes" id="UP000178849"/>
    </source>
</evidence>
<dbReference type="AlphaFoldDB" id="A0A1G2BJ14"/>
<dbReference type="PANTHER" id="PTHR33343">
    <property type="entry name" value="54S RIBOSOMAL PROTEIN BL35M"/>
    <property type="match status" value="1"/>
</dbReference>
<comment type="similarity">
    <text evidence="1 5 6">Belongs to the bacterial ribosomal protein bL35 family.</text>
</comment>
<evidence type="ECO:0000313" key="8">
    <source>
        <dbReference type="EMBL" id="OGY89065.1"/>
    </source>
</evidence>
<comment type="caution">
    <text evidence="8">The sequence shown here is derived from an EMBL/GenBank/DDBJ whole genome shotgun (WGS) entry which is preliminary data.</text>
</comment>
<dbReference type="GO" id="GO:0003735">
    <property type="term" value="F:structural constituent of ribosome"/>
    <property type="evidence" value="ECO:0007669"/>
    <property type="project" value="InterPro"/>
</dbReference>
<evidence type="ECO:0000256" key="7">
    <source>
        <dbReference type="SAM" id="MobiDB-lite"/>
    </source>
</evidence>
<gene>
    <name evidence="5" type="primary">rpmI</name>
    <name evidence="8" type="ORF">A2927_02955</name>
</gene>
<keyword evidence="2 5" id="KW-0689">Ribosomal protein</keyword>
<dbReference type="SUPFAM" id="SSF143034">
    <property type="entry name" value="L35p-like"/>
    <property type="match status" value="1"/>
</dbReference>
<feature type="region of interest" description="Disordered" evidence="7">
    <location>
        <begin position="26"/>
        <end position="64"/>
    </location>
</feature>
<reference evidence="8 9" key="1">
    <citation type="journal article" date="2016" name="Nat. Commun.">
        <title>Thousands of microbial genomes shed light on interconnected biogeochemical processes in an aquifer system.</title>
        <authorList>
            <person name="Anantharaman K."/>
            <person name="Brown C.T."/>
            <person name="Hug L.A."/>
            <person name="Sharon I."/>
            <person name="Castelle C.J."/>
            <person name="Probst A.J."/>
            <person name="Thomas B.C."/>
            <person name="Singh A."/>
            <person name="Wilkins M.J."/>
            <person name="Karaoz U."/>
            <person name="Brodie E.L."/>
            <person name="Williams K.H."/>
            <person name="Hubbard S.S."/>
            <person name="Banfield J.F."/>
        </authorList>
    </citation>
    <scope>NUCLEOTIDE SEQUENCE [LARGE SCALE GENOMIC DNA]</scope>
</reference>
<evidence type="ECO:0000256" key="2">
    <source>
        <dbReference type="ARBA" id="ARBA00022980"/>
    </source>
</evidence>
<proteinExistence type="inferred from homology"/>
<protein>
    <recommendedName>
        <fullName evidence="4 5">Large ribosomal subunit protein bL35</fullName>
    </recommendedName>
</protein>
<sequence length="64" mass="7320">MKLKTHQSIAKRIKITKNGKLKIRTGGQDHFNARESGKTKRNKRRDGNLSKSNVSNIKKLLPYS</sequence>
<evidence type="ECO:0000256" key="6">
    <source>
        <dbReference type="RuleBase" id="RU000568"/>
    </source>
</evidence>
<dbReference type="HAMAP" id="MF_00514">
    <property type="entry name" value="Ribosomal_bL35"/>
    <property type="match status" value="1"/>
</dbReference>
<dbReference type="STRING" id="1798550.A2927_02955"/>
<organism evidence="8 9">
    <name type="scientific">Candidatus Komeilibacteria bacterium RIFCSPLOWO2_01_FULL_45_10</name>
    <dbReference type="NCBI Taxonomy" id="1798550"/>
    <lineage>
        <taxon>Bacteria</taxon>
        <taxon>Candidatus Komeiliibacteriota</taxon>
    </lineage>
</organism>
<evidence type="ECO:0000256" key="1">
    <source>
        <dbReference type="ARBA" id="ARBA00006598"/>
    </source>
</evidence>
<dbReference type="PRINTS" id="PR00064">
    <property type="entry name" value="RIBOSOMALL35"/>
</dbReference>
<dbReference type="PANTHER" id="PTHR33343:SF1">
    <property type="entry name" value="LARGE RIBOSOMAL SUBUNIT PROTEIN BL35M"/>
    <property type="match status" value="1"/>
</dbReference>
<evidence type="ECO:0000256" key="4">
    <source>
        <dbReference type="ARBA" id="ARBA00071664"/>
    </source>
</evidence>
<evidence type="ECO:0000256" key="5">
    <source>
        <dbReference type="HAMAP-Rule" id="MF_00514"/>
    </source>
</evidence>
<dbReference type="Gene3D" id="4.10.410.60">
    <property type="match status" value="1"/>
</dbReference>
<dbReference type="InterPro" id="IPR037229">
    <property type="entry name" value="Ribosomal_bL35_sf"/>
</dbReference>
<dbReference type="GO" id="GO:0015934">
    <property type="term" value="C:large ribosomal subunit"/>
    <property type="evidence" value="ECO:0007669"/>
    <property type="project" value="TreeGrafter"/>
</dbReference>
<keyword evidence="3 5" id="KW-0687">Ribonucleoprotein</keyword>
<dbReference type="InterPro" id="IPR001706">
    <property type="entry name" value="Ribosomal_bL35"/>
</dbReference>
<dbReference type="GO" id="GO:0006412">
    <property type="term" value="P:translation"/>
    <property type="evidence" value="ECO:0007669"/>
    <property type="project" value="UniProtKB-UniRule"/>
</dbReference>
<dbReference type="InterPro" id="IPR021137">
    <property type="entry name" value="Ribosomal_bL35-like"/>
</dbReference>
<dbReference type="FunFam" id="4.10.410.60:FF:000001">
    <property type="entry name" value="50S ribosomal protein L35"/>
    <property type="match status" value="1"/>
</dbReference>
<dbReference type="NCBIfam" id="TIGR00001">
    <property type="entry name" value="rpmI_bact"/>
    <property type="match status" value="1"/>
</dbReference>
<accession>A0A1G2BJ14</accession>
<dbReference type="Proteomes" id="UP000178849">
    <property type="component" value="Unassembled WGS sequence"/>
</dbReference>